<dbReference type="Proteomes" id="UP000800235">
    <property type="component" value="Unassembled WGS sequence"/>
</dbReference>
<dbReference type="InterPro" id="IPR000086">
    <property type="entry name" value="NUDIX_hydrolase_dom"/>
</dbReference>
<feature type="compositionally biased region" description="Polar residues" evidence="9">
    <location>
        <begin position="575"/>
        <end position="590"/>
    </location>
</feature>
<evidence type="ECO:0000313" key="11">
    <source>
        <dbReference type="EMBL" id="KAF2421538.1"/>
    </source>
</evidence>
<dbReference type="PANTHER" id="PTHR23114">
    <property type="entry name" value="M7GPPPN-MRNA HYDROLASE"/>
    <property type="match status" value="1"/>
</dbReference>
<evidence type="ECO:0000313" key="12">
    <source>
        <dbReference type="Proteomes" id="UP000800235"/>
    </source>
</evidence>
<dbReference type="Pfam" id="PF05026">
    <property type="entry name" value="DCP2"/>
    <property type="match status" value="1"/>
</dbReference>
<feature type="compositionally biased region" description="Low complexity" evidence="9">
    <location>
        <begin position="544"/>
        <end position="553"/>
    </location>
</feature>
<dbReference type="CDD" id="cd03672">
    <property type="entry name" value="NUDIX_Dcp2p_Nudt20"/>
    <property type="match status" value="1"/>
</dbReference>
<feature type="compositionally biased region" description="Polar residues" evidence="9">
    <location>
        <begin position="880"/>
        <end position="894"/>
    </location>
</feature>
<dbReference type="GO" id="GO:0003723">
    <property type="term" value="F:RNA binding"/>
    <property type="evidence" value="ECO:0007669"/>
    <property type="project" value="UniProtKB-KW"/>
</dbReference>
<dbReference type="FunFam" id="3.90.79.10:FF:000003">
    <property type="entry name" value="M7GpppN-mRNA hydrolase isoform 2"/>
    <property type="match status" value="1"/>
</dbReference>
<comment type="subcellular location">
    <subcellularLocation>
        <location evidence="2">Cytoplasm</location>
    </subcellularLocation>
</comment>
<keyword evidence="8" id="KW-0464">Manganese</keyword>
<dbReference type="PROSITE" id="PS00893">
    <property type="entry name" value="NUDIX_BOX"/>
    <property type="match status" value="1"/>
</dbReference>
<protein>
    <recommendedName>
        <fullName evidence="10">Nudix hydrolase domain-containing protein</fullName>
    </recommendedName>
</protein>
<feature type="region of interest" description="Disordered" evidence="9">
    <location>
        <begin position="868"/>
        <end position="900"/>
    </location>
</feature>
<feature type="region of interest" description="Disordered" evidence="9">
    <location>
        <begin position="544"/>
        <end position="598"/>
    </location>
</feature>
<feature type="region of interest" description="Disordered" evidence="9">
    <location>
        <begin position="614"/>
        <end position="633"/>
    </location>
</feature>
<feature type="compositionally biased region" description="Pro residues" evidence="9">
    <location>
        <begin position="764"/>
        <end position="776"/>
    </location>
</feature>
<evidence type="ECO:0000256" key="5">
    <source>
        <dbReference type="ARBA" id="ARBA00022723"/>
    </source>
</evidence>
<feature type="compositionally biased region" description="Low complexity" evidence="9">
    <location>
        <begin position="433"/>
        <end position="444"/>
    </location>
</feature>
<evidence type="ECO:0000259" key="10">
    <source>
        <dbReference type="PROSITE" id="PS51462"/>
    </source>
</evidence>
<keyword evidence="4" id="KW-0963">Cytoplasm</keyword>
<dbReference type="InterPro" id="IPR044099">
    <property type="entry name" value="Dcp2_NUDIX"/>
</dbReference>
<feature type="region of interest" description="Disordered" evidence="9">
    <location>
        <begin position="644"/>
        <end position="729"/>
    </location>
</feature>
<evidence type="ECO:0000256" key="6">
    <source>
        <dbReference type="ARBA" id="ARBA00022801"/>
    </source>
</evidence>
<dbReference type="InterPro" id="IPR020084">
    <property type="entry name" value="NUDIX_hydrolase_CS"/>
</dbReference>
<feature type="region of interest" description="Disordered" evidence="9">
    <location>
        <begin position="948"/>
        <end position="995"/>
    </location>
</feature>
<dbReference type="InterPro" id="IPR036189">
    <property type="entry name" value="DCP2_BoxA_sf"/>
</dbReference>
<dbReference type="InterPro" id="IPR015797">
    <property type="entry name" value="NUDIX_hydrolase-like_dom_sf"/>
</dbReference>
<dbReference type="OrthoDB" id="18996at2759"/>
<dbReference type="PANTHER" id="PTHR23114:SF17">
    <property type="entry name" value="M7GPPPN-MRNA HYDROLASE"/>
    <property type="match status" value="1"/>
</dbReference>
<comment type="caution">
    <text evidence="11">The sequence shown here is derived from an EMBL/GenBank/DDBJ whole genome shotgun (WGS) entry which is preliminary data.</text>
</comment>
<evidence type="ECO:0000256" key="1">
    <source>
        <dbReference type="ARBA" id="ARBA00001936"/>
    </source>
</evidence>
<dbReference type="Pfam" id="PF00293">
    <property type="entry name" value="NUDIX"/>
    <property type="match status" value="1"/>
</dbReference>
<proteinExistence type="inferred from homology"/>
<dbReference type="PROSITE" id="PS51462">
    <property type="entry name" value="NUDIX"/>
    <property type="match status" value="1"/>
</dbReference>
<feature type="compositionally biased region" description="Low complexity" evidence="9">
    <location>
        <begin position="749"/>
        <end position="763"/>
    </location>
</feature>
<dbReference type="Gene3D" id="1.10.10.1050">
    <property type="entry name" value="Dcp2, box A domain"/>
    <property type="match status" value="1"/>
</dbReference>
<feature type="region of interest" description="Disordered" evidence="9">
    <location>
        <begin position="813"/>
        <end position="840"/>
    </location>
</feature>
<dbReference type="SMART" id="SM01125">
    <property type="entry name" value="DCP2"/>
    <property type="match status" value="1"/>
</dbReference>
<feature type="domain" description="Nudix hydrolase" evidence="10">
    <location>
        <begin position="95"/>
        <end position="227"/>
    </location>
</feature>
<evidence type="ECO:0000256" key="9">
    <source>
        <dbReference type="SAM" id="MobiDB-lite"/>
    </source>
</evidence>
<dbReference type="AlphaFoldDB" id="A0A9P4TU08"/>
<dbReference type="SUPFAM" id="SSF55811">
    <property type="entry name" value="Nudix"/>
    <property type="match status" value="1"/>
</dbReference>
<accession>A0A9P4TU08</accession>
<evidence type="ECO:0000256" key="3">
    <source>
        <dbReference type="ARBA" id="ARBA00005279"/>
    </source>
</evidence>
<dbReference type="GO" id="GO:0000932">
    <property type="term" value="C:P-body"/>
    <property type="evidence" value="ECO:0007669"/>
    <property type="project" value="TreeGrafter"/>
</dbReference>
<keyword evidence="12" id="KW-1185">Reference proteome</keyword>
<keyword evidence="7" id="KW-0694">RNA-binding</keyword>
<keyword evidence="5" id="KW-0479">Metal-binding</keyword>
<dbReference type="GO" id="GO:0000184">
    <property type="term" value="P:nuclear-transcribed mRNA catabolic process, nonsense-mediated decay"/>
    <property type="evidence" value="ECO:0007669"/>
    <property type="project" value="InterPro"/>
</dbReference>
<dbReference type="Gene3D" id="3.90.79.10">
    <property type="entry name" value="Nucleoside Triphosphate Pyrophosphohydrolase"/>
    <property type="match status" value="1"/>
</dbReference>
<dbReference type="GO" id="GO:0140933">
    <property type="term" value="F:5'-(N(7)-methylguanosine 5'-triphospho)-[mRNA] hydrolase activity"/>
    <property type="evidence" value="ECO:0007669"/>
    <property type="project" value="InterPro"/>
</dbReference>
<dbReference type="EMBL" id="MU007097">
    <property type="protein sequence ID" value="KAF2421538.1"/>
    <property type="molecule type" value="Genomic_DNA"/>
</dbReference>
<gene>
    <name evidence="11" type="ORF">EJ08DRAFT_491517</name>
</gene>
<organism evidence="11 12">
    <name type="scientific">Tothia fuscella</name>
    <dbReference type="NCBI Taxonomy" id="1048955"/>
    <lineage>
        <taxon>Eukaryota</taxon>
        <taxon>Fungi</taxon>
        <taxon>Dikarya</taxon>
        <taxon>Ascomycota</taxon>
        <taxon>Pezizomycotina</taxon>
        <taxon>Dothideomycetes</taxon>
        <taxon>Pleosporomycetidae</taxon>
        <taxon>Venturiales</taxon>
        <taxon>Cylindrosympodiaceae</taxon>
        <taxon>Tothia</taxon>
    </lineage>
</organism>
<reference evidence="11" key="1">
    <citation type="journal article" date="2020" name="Stud. Mycol.">
        <title>101 Dothideomycetes genomes: a test case for predicting lifestyles and emergence of pathogens.</title>
        <authorList>
            <person name="Haridas S."/>
            <person name="Albert R."/>
            <person name="Binder M."/>
            <person name="Bloem J."/>
            <person name="Labutti K."/>
            <person name="Salamov A."/>
            <person name="Andreopoulos B."/>
            <person name="Baker S."/>
            <person name="Barry K."/>
            <person name="Bills G."/>
            <person name="Bluhm B."/>
            <person name="Cannon C."/>
            <person name="Castanera R."/>
            <person name="Culley D."/>
            <person name="Daum C."/>
            <person name="Ezra D."/>
            <person name="Gonzalez J."/>
            <person name="Henrissat B."/>
            <person name="Kuo A."/>
            <person name="Liang C."/>
            <person name="Lipzen A."/>
            <person name="Lutzoni F."/>
            <person name="Magnuson J."/>
            <person name="Mondo S."/>
            <person name="Nolan M."/>
            <person name="Ohm R."/>
            <person name="Pangilinan J."/>
            <person name="Park H.-J."/>
            <person name="Ramirez L."/>
            <person name="Alfaro M."/>
            <person name="Sun H."/>
            <person name="Tritt A."/>
            <person name="Yoshinaga Y."/>
            <person name="Zwiers L.-H."/>
            <person name="Turgeon B."/>
            <person name="Goodwin S."/>
            <person name="Spatafora J."/>
            <person name="Crous P."/>
            <person name="Grigoriev I."/>
        </authorList>
    </citation>
    <scope>NUCLEOTIDE SEQUENCE</scope>
    <source>
        <strain evidence="11">CBS 130266</strain>
    </source>
</reference>
<evidence type="ECO:0000256" key="2">
    <source>
        <dbReference type="ARBA" id="ARBA00004496"/>
    </source>
</evidence>
<keyword evidence="6" id="KW-0378">Hydrolase</keyword>
<feature type="region of interest" description="Disordered" evidence="9">
    <location>
        <begin position="749"/>
        <end position="797"/>
    </location>
</feature>
<evidence type="ECO:0000256" key="4">
    <source>
        <dbReference type="ARBA" id="ARBA00022490"/>
    </source>
</evidence>
<feature type="compositionally biased region" description="Gly residues" evidence="9">
    <location>
        <begin position="868"/>
        <end position="878"/>
    </location>
</feature>
<comment type="similarity">
    <text evidence="3">Belongs to the Nudix hydrolase family. DCP2 subfamily.</text>
</comment>
<comment type="cofactor">
    <cofactor evidence="1">
        <name>Mn(2+)</name>
        <dbReference type="ChEBI" id="CHEBI:29035"/>
    </cofactor>
</comment>
<dbReference type="SUPFAM" id="SSF140586">
    <property type="entry name" value="Dcp2 domain-like"/>
    <property type="match status" value="1"/>
</dbReference>
<evidence type="ECO:0000256" key="8">
    <source>
        <dbReference type="ARBA" id="ARBA00023211"/>
    </source>
</evidence>
<name>A0A9P4TU08_9PEZI</name>
<dbReference type="InterPro" id="IPR007722">
    <property type="entry name" value="DCP2_BoxA"/>
</dbReference>
<sequence>MIDPVKLTLGDWLDDLCVRFIINLPKEELESTERICFQIEESQWFYEDFIRPLNPQLPALNLRKFCEVMFQHCPLLRAHSNLSAASYQDWLAYKQMVPVRGAIMLNDDMTEVVLVKGWKKAAKWSFPRGKINQGEADLDCAVREVYEETGFDIQAAGLVPPADEVKSLDQTLREQHMKLFVFRGIPRDTYFEPRTRKEISAIDWYKIADLPTTSKRRDQQQGINGEDALKGSHFYMVSPFIRPLRVWINQQRRLDKRHGRHVSKAQLIVEEEEAEDTPAVDETADEALLETTDVEDTGHLERLLFNLRNSRNDAAEAADLPEVSTDIPPVVDLSAQLKGMLGVGGFNTGAQQQQPPPQEQESNPLLAILRGNGPPQPPFASHPQQPNHGVIPPQTPAQQIDLGPPNAHTPHHHNHERQPQTGNMVPPAPFPVGYHFQGQQFQPHPHGPRPFPNQTFPPQHAFHANGPPPPQQQQRIQPPYNGPMPLRMPVHQHIPPPQDRVSQFAPQFPQYNQAPHVPAASKLPPPKLTSHTSSLLNMFKSPAPQAVAPASAQRQMPPPPIPSQDYEQKMPVPAQVSSLQQPPRHPTQSPGVLRPHATKPRNLQQDTLLNLFRAPSAPATPPGVRPPGMEKSSPAIEPVELSAQSPNLSRDKAHPQQQPKLSMRHLPALDTAPPIMGSRSPGSLTSATVSGPLNAPDFDSVHRVQRQQKPAELGNGHPSPLSQHPPQLHTAQQNHLLDILNGAPQILSNSRQSQQNQRQHQQPTVPPPQVRSPPRVPIHTATSKAPMEAPQPFHPTSILRRGNVEIDDMMADSSRSFQPQPPPHSQNQVPIPAPPSQGPLAPQAIQAVFNRRDNAGNQQKQTLLNLFGGSGSSGGGSGNAIKSSFTASPTTTTKEQQHPHSLPLSALPGFPPTMTNSPVSPLPSTASIYAATSKFANRDDSLPISLLTRGSGTGHPSRVGSFGSEAGTGKEAVQGKKKQSVVGKTGGGGGSSVTSPVDNGFLMGLLESVASEGGAGKGAGKGKGKGQLR</sequence>
<feature type="region of interest" description="Disordered" evidence="9">
    <location>
        <begin position="367"/>
        <end position="478"/>
    </location>
</feature>
<evidence type="ECO:0000256" key="7">
    <source>
        <dbReference type="ARBA" id="ARBA00022884"/>
    </source>
</evidence>
<feature type="compositionally biased region" description="Polar residues" evidence="9">
    <location>
        <begin position="680"/>
        <end position="691"/>
    </location>
</feature>
<dbReference type="GO" id="GO:0000290">
    <property type="term" value="P:deadenylation-dependent decapping of nuclear-transcribed mRNA"/>
    <property type="evidence" value="ECO:0007669"/>
    <property type="project" value="InterPro"/>
</dbReference>
<feature type="compositionally biased region" description="Polar residues" evidence="9">
    <location>
        <begin position="720"/>
        <end position="729"/>
    </location>
</feature>
<dbReference type="GO" id="GO:0030145">
    <property type="term" value="F:manganese ion binding"/>
    <property type="evidence" value="ECO:0007669"/>
    <property type="project" value="InterPro"/>
</dbReference>